<name>A0A1H0KNQ1_9BACI</name>
<evidence type="ECO:0000313" key="3">
    <source>
        <dbReference type="Proteomes" id="UP000198778"/>
    </source>
</evidence>
<dbReference type="STRING" id="745820.SAMN04488053_1197"/>
<keyword evidence="2" id="KW-0808">Transferase</keyword>
<dbReference type="GO" id="GO:0005886">
    <property type="term" value="C:plasma membrane"/>
    <property type="evidence" value="ECO:0007669"/>
    <property type="project" value="TreeGrafter"/>
</dbReference>
<dbReference type="InterPro" id="IPR006016">
    <property type="entry name" value="UspA"/>
</dbReference>
<keyword evidence="2" id="KW-0418">Kinase</keyword>
<dbReference type="PANTHER" id="PTHR45569">
    <property type="entry name" value="SENSOR PROTEIN KDPD"/>
    <property type="match status" value="1"/>
</dbReference>
<dbReference type="InterPro" id="IPR052023">
    <property type="entry name" value="Histidine_kinase_KdpD"/>
</dbReference>
<evidence type="ECO:0000259" key="1">
    <source>
        <dbReference type="Pfam" id="PF00582"/>
    </source>
</evidence>
<protein>
    <submittedName>
        <fullName evidence="2">Two-component system, OmpR family, sensor histidine kinase KdpD</fullName>
    </submittedName>
</protein>
<dbReference type="Pfam" id="PF00582">
    <property type="entry name" value="Usp"/>
    <property type="match status" value="1"/>
</dbReference>
<accession>A0A1H0KNQ1</accession>
<evidence type="ECO:0000313" key="2">
    <source>
        <dbReference type="EMBL" id="SDO57380.1"/>
    </source>
</evidence>
<gene>
    <name evidence="2" type="ORF">SAMN04488053_1197</name>
</gene>
<dbReference type="InterPro" id="IPR014729">
    <property type="entry name" value="Rossmann-like_a/b/a_fold"/>
</dbReference>
<dbReference type="PANTHER" id="PTHR45569:SF1">
    <property type="entry name" value="SENSOR PROTEIN KDPD"/>
    <property type="match status" value="1"/>
</dbReference>
<dbReference type="GO" id="GO:0000155">
    <property type="term" value="F:phosphorelay sensor kinase activity"/>
    <property type="evidence" value="ECO:0007669"/>
    <property type="project" value="TreeGrafter"/>
</dbReference>
<sequence length="219" mass="25324">MLEKKDNILICVSNYKNAKELIERGEQEKKAFKSECIVLHVYRPESEEDISREEERDEIQQWADKYRATMIFHPLKSGQRVSEVIGEVARANDVQHIILGQAVRSRWDLLIRGSLVNELFHELDEVDVTIYKVKKSSASSESDYGKGITGYLLKENNTYKMTLDEPGVPAYRGVFYQNLHTDFMTGLLKVNVGEEPFVLRVTEGEVHSHHTENLDEFFK</sequence>
<proteinExistence type="predicted"/>
<dbReference type="AlphaFoldDB" id="A0A1H0KNQ1"/>
<reference evidence="3" key="1">
    <citation type="submission" date="2016-10" db="EMBL/GenBank/DDBJ databases">
        <authorList>
            <person name="Varghese N."/>
            <person name="Submissions S."/>
        </authorList>
    </citation>
    <scope>NUCLEOTIDE SEQUENCE [LARGE SCALE GENOMIC DNA]</scope>
    <source>
        <strain evidence="3">CGMCC 1.10369</strain>
    </source>
</reference>
<dbReference type="SUPFAM" id="SSF52402">
    <property type="entry name" value="Adenine nucleotide alpha hydrolases-like"/>
    <property type="match status" value="1"/>
</dbReference>
<dbReference type="EMBL" id="FNIL01000019">
    <property type="protein sequence ID" value="SDO57380.1"/>
    <property type="molecule type" value="Genomic_DNA"/>
</dbReference>
<dbReference type="Gene3D" id="3.40.50.620">
    <property type="entry name" value="HUPs"/>
    <property type="match status" value="1"/>
</dbReference>
<keyword evidence="3" id="KW-1185">Reference proteome</keyword>
<organism evidence="2 3">
    <name type="scientific">Alkalicoccus daliensis</name>
    <dbReference type="NCBI Taxonomy" id="745820"/>
    <lineage>
        <taxon>Bacteria</taxon>
        <taxon>Bacillati</taxon>
        <taxon>Bacillota</taxon>
        <taxon>Bacilli</taxon>
        <taxon>Bacillales</taxon>
        <taxon>Bacillaceae</taxon>
        <taxon>Alkalicoccus</taxon>
    </lineage>
</organism>
<dbReference type="Proteomes" id="UP000198778">
    <property type="component" value="Unassembled WGS sequence"/>
</dbReference>
<dbReference type="RefSeq" id="WP_175444341.1">
    <property type="nucleotide sequence ID" value="NZ_FNIL01000019.1"/>
</dbReference>
<feature type="domain" description="UspA" evidence="1">
    <location>
        <begin position="6"/>
        <end position="123"/>
    </location>
</feature>